<dbReference type="Gene3D" id="1.20.120.30">
    <property type="entry name" value="Aspartate receptor, ligand-binding domain"/>
    <property type="match status" value="1"/>
</dbReference>
<dbReference type="GO" id="GO:0006935">
    <property type="term" value="P:chemotaxis"/>
    <property type="evidence" value="ECO:0007669"/>
    <property type="project" value="InterPro"/>
</dbReference>
<proteinExistence type="predicted"/>
<name>A0A1I3ZWJ5_9GAMM</name>
<dbReference type="RefSeq" id="WP_091714504.1">
    <property type="nucleotide sequence ID" value="NZ_FOSH01000012.1"/>
</dbReference>
<dbReference type="EMBL" id="FOSH01000012">
    <property type="protein sequence ID" value="SFK48534.1"/>
    <property type="molecule type" value="Genomic_DNA"/>
</dbReference>
<keyword evidence="3" id="KW-1185">Reference proteome</keyword>
<sequence length="285" mass="32155">MALHSAQAANTSKAPQKKQVFTFFIEDMMFGLNVDYVLMLGQDVDAIQKVPVEERGLKGVVKYQGVVVPVMDFAHRVGVNSGNDSKLAVINDLKHYEQEHNDWVNALEAAVNNGDDFSYTTELKNSQFSQWRQQFYTRDETLIDLLALFDSTQQALYDMADRALTLSNSGNTDEAMELLRRERGSTIQRMKTLFIRATEHLQSAMRQVLLFVTDDGKTPRFALLIDEINDVVSYDESEFQSSTTGALAQVSRIGKVLDGIYTRDNSPDCLYFNIDKLIDEPISVA</sequence>
<evidence type="ECO:0000259" key="1">
    <source>
        <dbReference type="Pfam" id="PF01584"/>
    </source>
</evidence>
<dbReference type="Proteomes" id="UP000198924">
    <property type="component" value="Unassembled WGS sequence"/>
</dbReference>
<dbReference type="GO" id="GO:0007165">
    <property type="term" value="P:signal transduction"/>
    <property type="evidence" value="ECO:0007669"/>
    <property type="project" value="InterPro"/>
</dbReference>
<feature type="domain" description="CheW-like" evidence="1">
    <location>
        <begin position="19"/>
        <end position="84"/>
    </location>
</feature>
<dbReference type="InterPro" id="IPR002545">
    <property type="entry name" value="CheW-lke_dom"/>
</dbReference>
<protein>
    <submittedName>
        <fullName evidence="2">CheW-like domain-containing protein</fullName>
    </submittedName>
</protein>
<accession>A0A1I3ZWJ5</accession>
<dbReference type="AlphaFoldDB" id="A0A1I3ZWJ5"/>
<dbReference type="InterPro" id="IPR036061">
    <property type="entry name" value="CheW-like_dom_sf"/>
</dbReference>
<organism evidence="2 3">
    <name type="scientific">Methylophaga sulfidovorans</name>
    <dbReference type="NCBI Taxonomy" id="45496"/>
    <lineage>
        <taxon>Bacteria</taxon>
        <taxon>Pseudomonadati</taxon>
        <taxon>Pseudomonadota</taxon>
        <taxon>Gammaproteobacteria</taxon>
        <taxon>Thiotrichales</taxon>
        <taxon>Piscirickettsiaceae</taxon>
        <taxon>Methylophaga</taxon>
    </lineage>
</organism>
<reference evidence="3" key="1">
    <citation type="submission" date="2016-10" db="EMBL/GenBank/DDBJ databases">
        <authorList>
            <person name="Varghese N."/>
            <person name="Submissions S."/>
        </authorList>
    </citation>
    <scope>NUCLEOTIDE SEQUENCE [LARGE SCALE GENOMIC DNA]</scope>
    <source>
        <strain evidence="3">DSM 11578</strain>
    </source>
</reference>
<evidence type="ECO:0000313" key="2">
    <source>
        <dbReference type="EMBL" id="SFK48534.1"/>
    </source>
</evidence>
<dbReference type="SUPFAM" id="SSF50341">
    <property type="entry name" value="CheW-like"/>
    <property type="match status" value="1"/>
</dbReference>
<evidence type="ECO:0000313" key="3">
    <source>
        <dbReference type="Proteomes" id="UP000198924"/>
    </source>
</evidence>
<dbReference type="STRING" id="45496.SAMN04488079_11263"/>
<dbReference type="Pfam" id="PF01584">
    <property type="entry name" value="CheW"/>
    <property type="match status" value="1"/>
</dbReference>
<dbReference type="OrthoDB" id="9181673at2"/>
<gene>
    <name evidence="2" type="ORF">SAMN04488079_11263</name>
</gene>